<evidence type="ECO:0000313" key="7">
    <source>
        <dbReference type="EMBL" id="CAL1528020.1"/>
    </source>
</evidence>
<evidence type="ECO:0000256" key="1">
    <source>
        <dbReference type="ARBA" id="ARBA00004141"/>
    </source>
</evidence>
<feature type="non-terminal residue" evidence="7">
    <location>
        <position position="506"/>
    </location>
</feature>
<protein>
    <submittedName>
        <fullName evidence="7">Uncharacterized protein</fullName>
    </submittedName>
</protein>
<feature type="transmembrane region" description="Helical" evidence="6">
    <location>
        <begin position="399"/>
        <end position="422"/>
    </location>
</feature>
<feature type="transmembrane region" description="Helical" evidence="6">
    <location>
        <begin position="52"/>
        <end position="74"/>
    </location>
</feature>
<evidence type="ECO:0000256" key="5">
    <source>
        <dbReference type="ARBA" id="ARBA00023136"/>
    </source>
</evidence>
<reference evidence="7 8" key="1">
    <citation type="submission" date="2024-04" db="EMBL/GenBank/DDBJ databases">
        <authorList>
            <consortium name="Genoscope - CEA"/>
            <person name="William W."/>
        </authorList>
    </citation>
    <scope>NUCLEOTIDE SEQUENCE [LARGE SCALE GENOMIC DNA]</scope>
</reference>
<keyword evidence="3 6" id="KW-0812">Transmembrane</keyword>
<keyword evidence="5 6" id="KW-0472">Membrane</keyword>
<dbReference type="GO" id="GO:0016020">
    <property type="term" value="C:membrane"/>
    <property type="evidence" value="ECO:0007669"/>
    <property type="project" value="UniProtKB-SubCell"/>
</dbReference>
<dbReference type="GO" id="GO:0008506">
    <property type="term" value="F:sucrose:proton symporter activity"/>
    <property type="evidence" value="ECO:0007669"/>
    <property type="project" value="TreeGrafter"/>
</dbReference>
<accession>A0AAV2H305</accession>
<feature type="transmembrane region" description="Helical" evidence="6">
    <location>
        <begin position="482"/>
        <end position="501"/>
    </location>
</feature>
<keyword evidence="4 6" id="KW-1133">Transmembrane helix</keyword>
<feature type="transmembrane region" description="Helical" evidence="6">
    <location>
        <begin position="15"/>
        <end position="40"/>
    </location>
</feature>
<feature type="transmembrane region" description="Helical" evidence="6">
    <location>
        <begin position="172"/>
        <end position="191"/>
    </location>
</feature>
<keyword evidence="8" id="KW-1185">Reference proteome</keyword>
<dbReference type="InterPro" id="IPR036259">
    <property type="entry name" value="MFS_trans_sf"/>
</dbReference>
<sequence length="506" mass="55312">MPKMTEKGNVLQLKLWHYLLLCASLFSNEVTVTFYFLYMVTWGQMLGLSTQVVTFPGVVSACLSFIVIPVMGKFGDRGNVHKRKSFLLLVSGGLQVIGASCLIIACVVKIVGSSGFKLDANIDKNYHRQIKTAEIKELLLNSSETARDEGRISMEGDPDKLDSRSNQSEHRVITATLAFIAFVLMDCGYDTGSSNIRGFVMECVDPSQHSKLLTIGVVMSGIGGCALALMGLIEYDGLTGPSSDPALAKAIALSILLIICVIVSNFTTLALGRYLVNKQMALHVDPPTSKQMALHVDTPTSKQMALHVDTPTSKQMALHVDTPTSKAMALHIDPPTSKDVSTGGLNITEHGSITKCSLRQQIQTQTISCEIQSYSTRFFQEISNIPVHIQSLLGCKKSILLLLSCLLCFFTSGSVMSFELFYGNFLAQEVYHGDWDAPANSKAKKNFEKALKTASIGAFLVQSMFLLYTIFHEKIGNVLGPLMEFFLVSFVNIALVLSLALTNELY</sequence>
<comment type="caution">
    <text evidence="7">The sequence shown here is derived from an EMBL/GenBank/DDBJ whole genome shotgun (WGS) entry which is preliminary data.</text>
</comment>
<evidence type="ECO:0000256" key="6">
    <source>
        <dbReference type="SAM" id="Phobius"/>
    </source>
</evidence>
<evidence type="ECO:0000256" key="3">
    <source>
        <dbReference type="ARBA" id="ARBA00022692"/>
    </source>
</evidence>
<feature type="transmembrane region" description="Helical" evidence="6">
    <location>
        <begin position="212"/>
        <end position="233"/>
    </location>
</feature>
<dbReference type="PANTHER" id="PTHR19432">
    <property type="entry name" value="SUGAR TRANSPORTER"/>
    <property type="match status" value="1"/>
</dbReference>
<feature type="transmembrane region" description="Helical" evidence="6">
    <location>
        <begin position="253"/>
        <end position="276"/>
    </location>
</feature>
<gene>
    <name evidence="7" type="ORF">GSLYS_00002190001</name>
</gene>
<keyword evidence="2" id="KW-0813">Transport</keyword>
<evidence type="ECO:0000256" key="2">
    <source>
        <dbReference type="ARBA" id="ARBA00022448"/>
    </source>
</evidence>
<dbReference type="EMBL" id="CAXITT010000026">
    <property type="protein sequence ID" value="CAL1528020.1"/>
    <property type="molecule type" value="Genomic_DNA"/>
</dbReference>
<dbReference type="AlphaFoldDB" id="A0AAV2H305"/>
<organism evidence="7 8">
    <name type="scientific">Lymnaea stagnalis</name>
    <name type="common">Great pond snail</name>
    <name type="synonym">Helix stagnalis</name>
    <dbReference type="NCBI Taxonomy" id="6523"/>
    <lineage>
        <taxon>Eukaryota</taxon>
        <taxon>Metazoa</taxon>
        <taxon>Spiralia</taxon>
        <taxon>Lophotrochozoa</taxon>
        <taxon>Mollusca</taxon>
        <taxon>Gastropoda</taxon>
        <taxon>Heterobranchia</taxon>
        <taxon>Euthyneura</taxon>
        <taxon>Panpulmonata</taxon>
        <taxon>Hygrophila</taxon>
        <taxon>Lymnaeoidea</taxon>
        <taxon>Lymnaeidae</taxon>
        <taxon>Lymnaea</taxon>
    </lineage>
</organism>
<feature type="transmembrane region" description="Helical" evidence="6">
    <location>
        <begin position="86"/>
        <end position="111"/>
    </location>
</feature>
<proteinExistence type="predicted"/>
<name>A0AAV2H305_LYMST</name>
<dbReference type="PANTHER" id="PTHR19432:SF35">
    <property type="entry name" value="SOLUTE CARRIER FAMILY 45 MEMBER 3 ISOFORM X1"/>
    <property type="match status" value="1"/>
</dbReference>
<dbReference type="Proteomes" id="UP001497497">
    <property type="component" value="Unassembled WGS sequence"/>
</dbReference>
<dbReference type="SUPFAM" id="SSF103473">
    <property type="entry name" value="MFS general substrate transporter"/>
    <property type="match status" value="1"/>
</dbReference>
<evidence type="ECO:0000313" key="8">
    <source>
        <dbReference type="Proteomes" id="UP001497497"/>
    </source>
</evidence>
<comment type="subcellular location">
    <subcellularLocation>
        <location evidence="1">Membrane</location>
        <topology evidence="1">Multi-pass membrane protein</topology>
    </subcellularLocation>
</comment>
<evidence type="ECO:0000256" key="4">
    <source>
        <dbReference type="ARBA" id="ARBA00022989"/>
    </source>
</evidence>
<feature type="transmembrane region" description="Helical" evidence="6">
    <location>
        <begin position="450"/>
        <end position="470"/>
    </location>
</feature>